<comment type="caution">
    <text evidence="1">The sequence shown here is derived from an EMBL/GenBank/DDBJ whole genome shotgun (WGS) entry which is preliminary data.</text>
</comment>
<dbReference type="AlphaFoldDB" id="X1N2U7"/>
<organism evidence="1">
    <name type="scientific">marine sediment metagenome</name>
    <dbReference type="NCBI Taxonomy" id="412755"/>
    <lineage>
        <taxon>unclassified sequences</taxon>
        <taxon>metagenomes</taxon>
        <taxon>ecological metagenomes</taxon>
    </lineage>
</organism>
<protein>
    <submittedName>
        <fullName evidence="1">Uncharacterized protein</fullName>
    </submittedName>
</protein>
<proteinExistence type="predicted"/>
<dbReference type="EMBL" id="BARV01014901">
    <property type="protein sequence ID" value="GAI24571.1"/>
    <property type="molecule type" value="Genomic_DNA"/>
</dbReference>
<reference evidence="1" key="1">
    <citation type="journal article" date="2014" name="Front. Microbiol.">
        <title>High frequency of phylogenetically diverse reductive dehalogenase-homologous genes in deep subseafloor sedimentary metagenomes.</title>
        <authorList>
            <person name="Kawai M."/>
            <person name="Futagami T."/>
            <person name="Toyoda A."/>
            <person name="Takaki Y."/>
            <person name="Nishi S."/>
            <person name="Hori S."/>
            <person name="Arai W."/>
            <person name="Tsubouchi T."/>
            <person name="Morono Y."/>
            <person name="Uchiyama I."/>
            <person name="Ito T."/>
            <person name="Fujiyama A."/>
            <person name="Inagaki F."/>
            <person name="Takami H."/>
        </authorList>
    </citation>
    <scope>NUCLEOTIDE SEQUENCE</scope>
    <source>
        <strain evidence="1">Expedition CK06-06</strain>
    </source>
</reference>
<sequence length="87" mass="10695">MKKWDYFTPLRDGERRIPLLRSQIFEINEGKDVMTVMWERYNKLRNEMFAKLEYRVNKIGEKVRPIVEKNLPIRISGRLTEWLEKPR</sequence>
<name>X1N2U7_9ZZZZ</name>
<evidence type="ECO:0000313" key="1">
    <source>
        <dbReference type="EMBL" id="GAI24571.1"/>
    </source>
</evidence>
<gene>
    <name evidence="1" type="ORF">S06H3_25851</name>
</gene>
<accession>X1N2U7</accession>